<organism evidence="2">
    <name type="scientific">Siphoviridae sp. ctnpt50</name>
    <dbReference type="NCBI Taxonomy" id="2827941"/>
    <lineage>
        <taxon>Viruses</taxon>
        <taxon>Duplodnaviria</taxon>
        <taxon>Heunggongvirae</taxon>
        <taxon>Uroviricota</taxon>
        <taxon>Caudoviricetes</taxon>
    </lineage>
</organism>
<keyword evidence="1" id="KW-1133">Transmembrane helix</keyword>
<sequence length="128" mass="15199">MIYKPIHPLTYLPTHQPIQTQNTYYSYCPYLLLHTITSPNPNSKKVVHLAYYILLLTLIRWLYQFFILLIHPSSSYSPLLYFYLYYITLSTSCQSLQSIINKTFTITNTLPFPFPLKTNYPHVYGFFI</sequence>
<keyword evidence="1" id="KW-0812">Transmembrane</keyword>
<feature type="transmembrane region" description="Helical" evidence="1">
    <location>
        <begin position="49"/>
        <end position="70"/>
    </location>
</feature>
<protein>
    <submittedName>
        <fullName evidence="2">Uncharacterized protein</fullName>
    </submittedName>
</protein>
<keyword evidence="1" id="KW-0472">Membrane</keyword>
<reference evidence="2" key="1">
    <citation type="journal article" date="2021" name="Proc. Natl. Acad. Sci. U.S.A.">
        <title>A Catalog of Tens of Thousands of Viruses from Human Metagenomes Reveals Hidden Associations with Chronic Diseases.</title>
        <authorList>
            <person name="Tisza M.J."/>
            <person name="Buck C.B."/>
        </authorList>
    </citation>
    <scope>NUCLEOTIDE SEQUENCE</scope>
    <source>
        <strain evidence="2">Ctnpt50</strain>
    </source>
</reference>
<proteinExistence type="predicted"/>
<evidence type="ECO:0000256" key="1">
    <source>
        <dbReference type="SAM" id="Phobius"/>
    </source>
</evidence>
<accession>A0A8S5SDL4</accession>
<evidence type="ECO:0000313" key="2">
    <source>
        <dbReference type="EMBL" id="DAF49132.1"/>
    </source>
</evidence>
<dbReference type="EMBL" id="BK032577">
    <property type="protein sequence ID" value="DAF49132.1"/>
    <property type="molecule type" value="Genomic_DNA"/>
</dbReference>
<name>A0A8S5SDL4_9CAUD</name>